<dbReference type="PANTHER" id="PTHR45870:SF2">
    <property type="entry name" value="TUBULIN MONOGLYCYLASE TTLL3"/>
    <property type="match status" value="1"/>
</dbReference>
<evidence type="ECO:0000256" key="4">
    <source>
        <dbReference type="ARBA" id="ARBA00022741"/>
    </source>
</evidence>
<feature type="non-terminal residue" evidence="10">
    <location>
        <position position="1"/>
    </location>
</feature>
<keyword evidence="5" id="KW-0067">ATP-binding</keyword>
<accession>A0AA97MGE5</accession>
<comment type="subcellular location">
    <subcellularLocation>
        <location evidence="1">Cytoplasm</location>
        <location evidence="1">Cytoskeleton</location>
        <location evidence="1">Flagellum axoneme</location>
    </subcellularLocation>
</comment>
<comment type="catalytic activity">
    <reaction evidence="8">
        <text>L-glutamyl-[protein] + glycine + ATP = glycyl-L-glutamyl-[protein] + ADP + phosphate + H(+)</text>
        <dbReference type="Rhea" id="RHEA:67180"/>
        <dbReference type="Rhea" id="RHEA-COMP:10208"/>
        <dbReference type="Rhea" id="RHEA-COMP:17207"/>
        <dbReference type="ChEBI" id="CHEBI:15378"/>
        <dbReference type="ChEBI" id="CHEBI:29973"/>
        <dbReference type="ChEBI" id="CHEBI:30616"/>
        <dbReference type="ChEBI" id="CHEBI:43474"/>
        <dbReference type="ChEBI" id="CHEBI:57305"/>
        <dbReference type="ChEBI" id="CHEBI:167890"/>
        <dbReference type="ChEBI" id="CHEBI:456216"/>
    </reaction>
    <physiologicalReaction direction="left-to-right" evidence="8">
        <dbReference type="Rhea" id="RHEA:67181"/>
    </physiologicalReaction>
</comment>
<sequence length="551" mass="62674">AQEKKIFMVQGHYPTIRRLLRARGWVERKLPGVGRQLEEHRSDQKKQQLEKGQSGDGDGKGEASYLVRDQLPNFIWTNYLDATDRRLLQQDHVVNHYARVDAFTTKEGLCLSLQNLPWIEQADPNTFFPRCYRLGTMDEREAFIEDFCLTAARSLLKLALEEAGIGPVGTEQLPNSTNRAGESHVSHPMHSTARPGSPLYPQLVEDALEVCEQHLGVLGHQDIDRSTPFPCRTCIDWDRFLQDYYRVAHEGAGLVLSREQRKQCQNLLRCLAEQLPQLGMEGKLNIWILKPGAESQGRGKAGGSREHTEASHPGGVPPSLCSTGVVCTTRLEEVLQLARGCTAPSVQVGKWVVQKYVERLLTIFGTKFDIRQWFVVTDWKPLTVWFYQDCYLRFCSRPFSLCRLERARHLCNVSVQKWYKMSPDQDPRVPPDKIWSSKQFQAYLAQLGRADAWHQVLVPGMKAAILNALRSAQDQVGFRKGNFELYGADFLVGEDYQPWLLEINSCPAMSPSSAVTRRLCTNVQRDTLRLVLDRKDNPTCSIGAFQLIYKE</sequence>
<evidence type="ECO:0000256" key="9">
    <source>
        <dbReference type="SAM" id="MobiDB-lite"/>
    </source>
</evidence>
<dbReference type="GO" id="GO:0005930">
    <property type="term" value="C:axoneme"/>
    <property type="evidence" value="ECO:0007669"/>
    <property type="project" value="TreeGrafter"/>
</dbReference>
<feature type="non-terminal residue" evidence="10">
    <location>
        <position position="551"/>
    </location>
</feature>
<dbReference type="GO" id="GO:0060271">
    <property type="term" value="P:cilium assembly"/>
    <property type="evidence" value="ECO:0007669"/>
    <property type="project" value="TreeGrafter"/>
</dbReference>
<name>A0AA97MGE5_9PASS</name>
<evidence type="ECO:0000256" key="2">
    <source>
        <dbReference type="ARBA" id="ARBA00022490"/>
    </source>
</evidence>
<dbReference type="GO" id="GO:0070736">
    <property type="term" value="F:protein-glycine ligase activity, initiating"/>
    <property type="evidence" value="ECO:0007669"/>
    <property type="project" value="TreeGrafter"/>
</dbReference>
<evidence type="ECO:0000256" key="7">
    <source>
        <dbReference type="ARBA" id="ARBA00023212"/>
    </source>
</evidence>
<evidence type="ECO:0000313" key="10">
    <source>
        <dbReference type="EMBL" id="NXE91509.1"/>
    </source>
</evidence>
<feature type="region of interest" description="Disordered" evidence="9">
    <location>
        <begin position="169"/>
        <end position="194"/>
    </location>
</feature>
<dbReference type="SUPFAM" id="SSF56059">
    <property type="entry name" value="Glutathione synthetase ATP-binding domain-like"/>
    <property type="match status" value="1"/>
</dbReference>
<evidence type="ECO:0000313" key="11">
    <source>
        <dbReference type="Proteomes" id="UP000521578"/>
    </source>
</evidence>
<keyword evidence="11" id="KW-1185">Reference proteome</keyword>
<evidence type="ECO:0000256" key="8">
    <source>
        <dbReference type="ARBA" id="ARBA00048944"/>
    </source>
</evidence>
<organism evidence="10">
    <name type="scientific">Menura novaehollandiae</name>
    <name type="common">superb lyrebird</name>
    <dbReference type="NCBI Taxonomy" id="47692"/>
    <lineage>
        <taxon>Eukaryota</taxon>
        <taxon>Metazoa</taxon>
        <taxon>Chordata</taxon>
        <taxon>Craniata</taxon>
        <taxon>Vertebrata</taxon>
        <taxon>Euteleostomi</taxon>
        <taxon>Archelosauria</taxon>
        <taxon>Archosauria</taxon>
        <taxon>Dinosauria</taxon>
        <taxon>Saurischia</taxon>
        <taxon>Theropoda</taxon>
        <taxon>Coelurosauria</taxon>
        <taxon>Aves</taxon>
        <taxon>Neognathae</taxon>
        <taxon>Neoaves</taxon>
        <taxon>Telluraves</taxon>
        <taxon>Australaves</taxon>
        <taxon>Passeriformes</taxon>
        <taxon>Menuridae</taxon>
        <taxon>Menura</taxon>
    </lineage>
</organism>
<evidence type="ECO:0000256" key="5">
    <source>
        <dbReference type="ARBA" id="ARBA00022840"/>
    </source>
</evidence>
<dbReference type="Proteomes" id="UP000521578">
    <property type="component" value="Unassembled WGS sequence"/>
</dbReference>
<dbReference type="Gene3D" id="3.30.470.20">
    <property type="entry name" value="ATP-grasp fold, B domain"/>
    <property type="match status" value="1"/>
</dbReference>
<evidence type="ECO:0000256" key="3">
    <source>
        <dbReference type="ARBA" id="ARBA00022598"/>
    </source>
</evidence>
<evidence type="ECO:0000256" key="6">
    <source>
        <dbReference type="ARBA" id="ARBA00022846"/>
    </source>
</evidence>
<dbReference type="FunFam" id="3.30.470.20:FF:000032">
    <property type="entry name" value="tubulin monoglycylase TTLL3 isoform X2"/>
    <property type="match status" value="1"/>
</dbReference>
<dbReference type="PROSITE" id="PS51221">
    <property type="entry name" value="TTL"/>
    <property type="match status" value="1"/>
</dbReference>
<dbReference type="InterPro" id="IPR051437">
    <property type="entry name" value="TTLL_monoglycylase"/>
</dbReference>
<comment type="caution">
    <text evidence="10">The sequence shown here is derived from an EMBL/GenBank/DDBJ whole genome shotgun (WGS) entry which is preliminary data.</text>
</comment>
<gene>
    <name evidence="10" type="primary">Ttll3_0</name>
    <name evidence="10" type="ORF">MENNOV_R09375</name>
</gene>
<keyword evidence="3" id="KW-0436">Ligase</keyword>
<dbReference type="GO" id="GO:0003341">
    <property type="term" value="P:cilium movement"/>
    <property type="evidence" value="ECO:0007669"/>
    <property type="project" value="TreeGrafter"/>
</dbReference>
<dbReference type="InterPro" id="IPR004344">
    <property type="entry name" value="TTL/TTLL_fam"/>
</dbReference>
<keyword evidence="6" id="KW-0969">Cilium</keyword>
<feature type="compositionally biased region" description="Basic and acidic residues" evidence="9">
    <location>
        <begin position="36"/>
        <end position="49"/>
    </location>
</feature>
<protein>
    <submittedName>
        <fullName evidence="10">TTLL3 monoglycylase</fullName>
    </submittedName>
</protein>
<keyword evidence="2" id="KW-0963">Cytoplasm</keyword>
<reference evidence="10" key="1">
    <citation type="submission" date="2022-12" db="EMBL/GenBank/DDBJ databases">
        <title>Bird 10,000 Genomes (B10K) Project - Family phase.</title>
        <authorList>
            <person name="Zhang G."/>
        </authorList>
    </citation>
    <scope>NUCLEOTIDE SEQUENCE</scope>
    <source>
        <strain evidence="10">B10K-CU-030-46</strain>
        <tissue evidence="10">Muscle</tissue>
    </source>
</reference>
<feature type="region of interest" description="Disordered" evidence="9">
    <location>
        <begin position="36"/>
        <end position="62"/>
    </location>
</feature>
<dbReference type="AlphaFoldDB" id="A0AA97MGE5"/>
<proteinExistence type="predicted"/>
<dbReference type="GO" id="GO:0005524">
    <property type="term" value="F:ATP binding"/>
    <property type="evidence" value="ECO:0007669"/>
    <property type="project" value="UniProtKB-KW"/>
</dbReference>
<keyword evidence="4" id="KW-0547">Nucleotide-binding</keyword>
<keyword evidence="6" id="KW-0282">Flagellum</keyword>
<keyword evidence="7" id="KW-0206">Cytoskeleton</keyword>
<feature type="region of interest" description="Disordered" evidence="9">
    <location>
        <begin position="295"/>
        <end position="316"/>
    </location>
</feature>
<dbReference type="EMBL" id="VWPS01000120">
    <property type="protein sequence ID" value="NXE91509.1"/>
    <property type="molecule type" value="Genomic_DNA"/>
</dbReference>
<dbReference type="PANTHER" id="PTHR45870">
    <property type="entry name" value="TUBULIN MONOGLYCYLASE TTLL3"/>
    <property type="match status" value="1"/>
</dbReference>
<evidence type="ECO:0000256" key="1">
    <source>
        <dbReference type="ARBA" id="ARBA00004611"/>
    </source>
</evidence>
<dbReference type="GO" id="GO:0015630">
    <property type="term" value="C:microtubule cytoskeleton"/>
    <property type="evidence" value="ECO:0007669"/>
    <property type="project" value="TreeGrafter"/>
</dbReference>
<dbReference type="Pfam" id="PF03133">
    <property type="entry name" value="TTL"/>
    <property type="match status" value="1"/>
</dbReference>
<keyword evidence="6" id="KW-0966">Cell projection</keyword>